<sequence>MELIPPAGGSCFAAGSYRRRKSRKTGVCTPSYILITLLWGQASLREKRQKSRGACPALAESRSRRSILHLSIDRTYFPFYDDSIINITKCGGYMKLRFGLWCATATWVLVPAMAIAQSEPQSTPAQGAASSTGGQLRSDNSLVDIADIIVTANRRPERLQDVPITVVAIEGETLREQGVQNPEDLGRLSPSLVTQNNASNAQGTNFAIRGVGTASFQRSVEPSVALVLDDVTLIRSELGVINFTDVAQVEVLNGPQGFLFGKNASAGLVNIRTNDPQLGVNSGRLFSEYGQLDNANDTSLFRVQGIANLALSSDTALRMNGFYVKNSALQRNVVPNPDFEGGLRQIGGSAKLLWEPTDRLSVLLSGDYMDSRGAGGGVASFRVVAPANPLASILPALGITPGVNNSKSAYDGLTFYDLRVGGGQAKISYEFDGGLRITNIAAYRDFKTSQAFDPDYGPLPLVQFFGGGITARQFSDELRLTSPTGGRFDYQAGLYLLKARVQESAVLAATLGQTPPPGFTTFLGADNFWRQHLGSYAAYGQGTYRLTDSLKLTAGARLTHETISMRYETTAGGGFQALVPVAAEDEESRSETNFSWRTTLQYDFDDDWMIYGTAARGYKGPGYAQYSFSYVRPEISTHFEIGSKAQFFDRKLTVNVSAFNTEFKDFQAESIDFTTLAFILQNAGKLRTRGAELQIIARPLPRLTLSAGLAYTDARFISFESDTCYVGQPEPDCRRNRTDPMGRPLPDATDSSGRRLPNAPEWKGLVDISYEQPLGDEFAATLNVGISSQSSYNFLSNGNPSAVQKGYTTLDLGLALTQKTMDWTLRAFCRNCTNEHFVSTVQGHPFFAGDHIQNLSYNGFRQLGLALDLKF</sequence>
<keyword evidence="4" id="KW-0410">Iron transport</keyword>
<dbReference type="RefSeq" id="WP_184477244.1">
    <property type="nucleotide sequence ID" value="NZ_JACHOV010000015.1"/>
</dbReference>
<comment type="subcellular location">
    <subcellularLocation>
        <location evidence="1 11">Cell outer membrane</location>
        <topology evidence="1 11">Multi-pass membrane protein</topology>
    </subcellularLocation>
</comment>
<dbReference type="SUPFAM" id="SSF56935">
    <property type="entry name" value="Porins"/>
    <property type="match status" value="1"/>
</dbReference>
<dbReference type="Gene3D" id="2.40.170.20">
    <property type="entry name" value="TonB-dependent receptor, beta-barrel domain"/>
    <property type="match status" value="1"/>
</dbReference>
<keyword evidence="6" id="KW-0408">Iron</keyword>
<keyword evidence="17" id="KW-1185">Reference proteome</keyword>
<feature type="region of interest" description="Disordered" evidence="13">
    <location>
        <begin position="730"/>
        <end position="756"/>
    </location>
</feature>
<evidence type="ECO:0000256" key="8">
    <source>
        <dbReference type="ARBA" id="ARBA00023077"/>
    </source>
</evidence>
<gene>
    <name evidence="16" type="ORF">HNQ99_003156</name>
</gene>
<evidence type="ECO:0000259" key="15">
    <source>
        <dbReference type="Pfam" id="PF07715"/>
    </source>
</evidence>
<evidence type="ECO:0000256" key="5">
    <source>
        <dbReference type="ARBA" id="ARBA00022692"/>
    </source>
</evidence>
<keyword evidence="7" id="KW-0406">Ion transport</keyword>
<dbReference type="GO" id="GO:0009279">
    <property type="term" value="C:cell outer membrane"/>
    <property type="evidence" value="ECO:0007669"/>
    <property type="project" value="UniProtKB-SubCell"/>
</dbReference>
<evidence type="ECO:0000256" key="6">
    <source>
        <dbReference type="ARBA" id="ARBA00023004"/>
    </source>
</evidence>
<evidence type="ECO:0000256" key="13">
    <source>
        <dbReference type="SAM" id="MobiDB-lite"/>
    </source>
</evidence>
<feature type="domain" description="TonB-dependent receptor plug" evidence="15">
    <location>
        <begin position="159"/>
        <end position="267"/>
    </location>
</feature>
<protein>
    <submittedName>
        <fullName evidence="16">Iron complex outermembrane receptor protein</fullName>
    </submittedName>
</protein>
<evidence type="ECO:0000256" key="1">
    <source>
        <dbReference type="ARBA" id="ARBA00004571"/>
    </source>
</evidence>
<dbReference type="PANTHER" id="PTHR32552">
    <property type="entry name" value="FERRICHROME IRON RECEPTOR-RELATED"/>
    <property type="match status" value="1"/>
</dbReference>
<keyword evidence="10 11" id="KW-0998">Cell outer membrane</keyword>
<evidence type="ECO:0000256" key="7">
    <source>
        <dbReference type="ARBA" id="ARBA00023065"/>
    </source>
</evidence>
<reference evidence="16 17" key="1">
    <citation type="submission" date="2020-08" db="EMBL/GenBank/DDBJ databases">
        <title>Genomic Encyclopedia of Type Strains, Phase IV (KMG-IV): sequencing the most valuable type-strain genomes for metagenomic binning, comparative biology and taxonomic classification.</title>
        <authorList>
            <person name="Goeker M."/>
        </authorList>
    </citation>
    <scope>NUCLEOTIDE SEQUENCE [LARGE SCALE GENOMIC DNA]</scope>
    <source>
        <strain evidence="16 17">DSM 7465</strain>
    </source>
</reference>
<keyword evidence="5 11" id="KW-0812">Transmembrane</keyword>
<evidence type="ECO:0000256" key="10">
    <source>
        <dbReference type="ARBA" id="ARBA00023237"/>
    </source>
</evidence>
<proteinExistence type="inferred from homology"/>
<dbReference type="EMBL" id="JACHOV010000015">
    <property type="protein sequence ID" value="MBB4642820.1"/>
    <property type="molecule type" value="Genomic_DNA"/>
</dbReference>
<evidence type="ECO:0000256" key="4">
    <source>
        <dbReference type="ARBA" id="ARBA00022496"/>
    </source>
</evidence>
<dbReference type="InterPro" id="IPR036942">
    <property type="entry name" value="Beta-barrel_TonB_sf"/>
</dbReference>
<comment type="similarity">
    <text evidence="11 12">Belongs to the TonB-dependent receptor family.</text>
</comment>
<evidence type="ECO:0000256" key="11">
    <source>
        <dbReference type="PROSITE-ProRule" id="PRU01360"/>
    </source>
</evidence>
<dbReference type="Pfam" id="PF07715">
    <property type="entry name" value="Plug"/>
    <property type="match status" value="1"/>
</dbReference>
<feature type="compositionally biased region" description="Basic and acidic residues" evidence="13">
    <location>
        <begin position="731"/>
        <end position="740"/>
    </location>
</feature>
<keyword evidence="9 11" id="KW-0472">Membrane</keyword>
<dbReference type="AlphaFoldDB" id="A0A840HZ26"/>
<dbReference type="InterPro" id="IPR039426">
    <property type="entry name" value="TonB-dep_rcpt-like"/>
</dbReference>
<dbReference type="PANTHER" id="PTHR32552:SF81">
    <property type="entry name" value="TONB-DEPENDENT OUTER MEMBRANE RECEPTOR"/>
    <property type="match status" value="1"/>
</dbReference>
<keyword evidence="3 11" id="KW-1134">Transmembrane beta strand</keyword>
<evidence type="ECO:0000256" key="12">
    <source>
        <dbReference type="RuleBase" id="RU003357"/>
    </source>
</evidence>
<organism evidence="16 17">
    <name type="scientific">Rhizorhapis suberifaciens</name>
    <name type="common">corky root of lettuce</name>
    <dbReference type="NCBI Taxonomy" id="13656"/>
    <lineage>
        <taxon>Bacteria</taxon>
        <taxon>Pseudomonadati</taxon>
        <taxon>Pseudomonadota</taxon>
        <taxon>Alphaproteobacteria</taxon>
        <taxon>Sphingomonadales</taxon>
        <taxon>Sphingomonadaceae</taxon>
        <taxon>Rhizorhapis</taxon>
    </lineage>
</organism>
<keyword evidence="2 11" id="KW-0813">Transport</keyword>
<keyword evidence="16" id="KW-0675">Receptor</keyword>
<keyword evidence="8 12" id="KW-0798">TonB box</keyword>
<feature type="domain" description="TonB-dependent receptor-like beta-barrel" evidence="14">
    <location>
        <begin position="404"/>
        <end position="831"/>
    </location>
</feature>
<evidence type="ECO:0000256" key="2">
    <source>
        <dbReference type="ARBA" id="ARBA00022448"/>
    </source>
</evidence>
<dbReference type="InterPro" id="IPR000531">
    <property type="entry name" value="Beta-barrel_TonB"/>
</dbReference>
<evidence type="ECO:0000256" key="3">
    <source>
        <dbReference type="ARBA" id="ARBA00022452"/>
    </source>
</evidence>
<evidence type="ECO:0000256" key="9">
    <source>
        <dbReference type="ARBA" id="ARBA00023136"/>
    </source>
</evidence>
<dbReference type="InterPro" id="IPR012910">
    <property type="entry name" value="Plug_dom"/>
</dbReference>
<evidence type="ECO:0000259" key="14">
    <source>
        <dbReference type="Pfam" id="PF00593"/>
    </source>
</evidence>
<dbReference type="Proteomes" id="UP000575068">
    <property type="component" value="Unassembled WGS sequence"/>
</dbReference>
<accession>A0A840HZ26</accession>
<dbReference type="PROSITE" id="PS52016">
    <property type="entry name" value="TONB_DEPENDENT_REC_3"/>
    <property type="match status" value="1"/>
</dbReference>
<dbReference type="Pfam" id="PF00593">
    <property type="entry name" value="TonB_dep_Rec_b-barrel"/>
    <property type="match status" value="1"/>
</dbReference>
<evidence type="ECO:0000313" key="16">
    <source>
        <dbReference type="EMBL" id="MBB4642820.1"/>
    </source>
</evidence>
<name>A0A840HZ26_9SPHN</name>
<comment type="caution">
    <text evidence="16">The sequence shown here is derived from an EMBL/GenBank/DDBJ whole genome shotgun (WGS) entry which is preliminary data.</text>
</comment>
<dbReference type="GO" id="GO:0006826">
    <property type="term" value="P:iron ion transport"/>
    <property type="evidence" value="ECO:0007669"/>
    <property type="project" value="UniProtKB-KW"/>
</dbReference>
<evidence type="ECO:0000313" key="17">
    <source>
        <dbReference type="Proteomes" id="UP000575068"/>
    </source>
</evidence>